<organism evidence="3 4">
    <name type="scientific">Cylicocyclus nassatus</name>
    <name type="common">Nematode worm</name>
    <dbReference type="NCBI Taxonomy" id="53992"/>
    <lineage>
        <taxon>Eukaryota</taxon>
        <taxon>Metazoa</taxon>
        <taxon>Ecdysozoa</taxon>
        <taxon>Nematoda</taxon>
        <taxon>Chromadorea</taxon>
        <taxon>Rhabditida</taxon>
        <taxon>Rhabditina</taxon>
        <taxon>Rhabditomorpha</taxon>
        <taxon>Strongyloidea</taxon>
        <taxon>Strongylidae</taxon>
        <taxon>Cylicocyclus</taxon>
    </lineage>
</organism>
<dbReference type="EMBL" id="CATQJL010000316">
    <property type="protein sequence ID" value="CAJ0607238.1"/>
    <property type="molecule type" value="Genomic_DNA"/>
</dbReference>
<evidence type="ECO:0000256" key="1">
    <source>
        <dbReference type="SAM" id="SignalP"/>
    </source>
</evidence>
<feature type="domain" description="C-type lectin" evidence="2">
    <location>
        <begin position="30"/>
        <end position="144"/>
    </location>
</feature>
<dbReference type="InterPro" id="IPR050111">
    <property type="entry name" value="C-type_lectin/snaclec_domain"/>
</dbReference>
<keyword evidence="1" id="KW-0732">Signal</keyword>
<dbReference type="AlphaFoldDB" id="A0AA36HC16"/>
<dbReference type="CDD" id="cd00037">
    <property type="entry name" value="CLECT"/>
    <property type="match status" value="1"/>
</dbReference>
<keyword evidence="4" id="KW-1185">Reference proteome</keyword>
<dbReference type="Pfam" id="PF00059">
    <property type="entry name" value="Lectin_C"/>
    <property type="match status" value="1"/>
</dbReference>
<protein>
    <recommendedName>
        <fullName evidence="2">C-type lectin domain-containing protein</fullName>
    </recommendedName>
</protein>
<dbReference type="PROSITE" id="PS50041">
    <property type="entry name" value="C_TYPE_LECTIN_2"/>
    <property type="match status" value="1"/>
</dbReference>
<sequence>MLLSARCTFLMVILALISVTESSCKGWREFQGYEYKLMEGPLVFWEAEQSCVREHAHLASIHSEKENKFVFSLTTPKGMTLRDNAWIGLYRVESDWQWTDDTKVDYLHWSVDDPNNAENSEYCVFMFEYELKKYKNGYWGDWGCHIKTQHHICKRRARHGNRHGHCNDCCR</sequence>
<accession>A0AA36HC16</accession>
<name>A0AA36HC16_CYLNA</name>
<comment type="caution">
    <text evidence="3">The sequence shown here is derived from an EMBL/GenBank/DDBJ whole genome shotgun (WGS) entry which is preliminary data.</text>
</comment>
<dbReference type="PANTHER" id="PTHR22803">
    <property type="entry name" value="MANNOSE, PHOSPHOLIPASE, LECTIN RECEPTOR RELATED"/>
    <property type="match status" value="1"/>
</dbReference>
<evidence type="ECO:0000313" key="3">
    <source>
        <dbReference type="EMBL" id="CAJ0607238.1"/>
    </source>
</evidence>
<feature type="chain" id="PRO_5041377457" description="C-type lectin domain-containing protein" evidence="1">
    <location>
        <begin position="23"/>
        <end position="171"/>
    </location>
</feature>
<evidence type="ECO:0000313" key="4">
    <source>
        <dbReference type="Proteomes" id="UP001176961"/>
    </source>
</evidence>
<feature type="signal peptide" evidence="1">
    <location>
        <begin position="1"/>
        <end position="22"/>
    </location>
</feature>
<dbReference type="Proteomes" id="UP001176961">
    <property type="component" value="Unassembled WGS sequence"/>
</dbReference>
<proteinExistence type="predicted"/>
<dbReference type="InterPro" id="IPR016187">
    <property type="entry name" value="CTDL_fold"/>
</dbReference>
<dbReference type="InterPro" id="IPR016186">
    <property type="entry name" value="C-type_lectin-like/link_sf"/>
</dbReference>
<dbReference type="Gene3D" id="3.10.100.10">
    <property type="entry name" value="Mannose-Binding Protein A, subunit A"/>
    <property type="match status" value="1"/>
</dbReference>
<evidence type="ECO:0000259" key="2">
    <source>
        <dbReference type="PROSITE" id="PS50041"/>
    </source>
</evidence>
<dbReference type="InterPro" id="IPR001304">
    <property type="entry name" value="C-type_lectin-like"/>
</dbReference>
<dbReference type="SMART" id="SM00034">
    <property type="entry name" value="CLECT"/>
    <property type="match status" value="1"/>
</dbReference>
<gene>
    <name evidence="3" type="ORF">CYNAS_LOCUS19221</name>
</gene>
<reference evidence="3" key="1">
    <citation type="submission" date="2023-07" db="EMBL/GenBank/DDBJ databases">
        <authorList>
            <consortium name="CYATHOMIX"/>
        </authorList>
    </citation>
    <scope>NUCLEOTIDE SEQUENCE</scope>
    <source>
        <strain evidence="3">N/A</strain>
    </source>
</reference>
<dbReference type="SUPFAM" id="SSF56436">
    <property type="entry name" value="C-type lectin-like"/>
    <property type="match status" value="1"/>
</dbReference>